<accession>A0A166ETY8</accession>
<keyword evidence="1" id="KW-1133">Transmembrane helix</keyword>
<protein>
    <submittedName>
        <fullName evidence="2">Uncharacterized protein</fullName>
    </submittedName>
</protein>
<keyword evidence="1" id="KW-0472">Membrane</keyword>
<evidence type="ECO:0000313" key="3">
    <source>
        <dbReference type="Proteomes" id="UP000076532"/>
    </source>
</evidence>
<gene>
    <name evidence="2" type="ORF">FIBSPDRAFT_976554</name>
</gene>
<keyword evidence="1" id="KW-0812">Transmembrane</keyword>
<evidence type="ECO:0000313" key="2">
    <source>
        <dbReference type="EMBL" id="KZP16105.1"/>
    </source>
</evidence>
<organism evidence="2 3">
    <name type="scientific">Athelia psychrophila</name>
    <dbReference type="NCBI Taxonomy" id="1759441"/>
    <lineage>
        <taxon>Eukaryota</taxon>
        <taxon>Fungi</taxon>
        <taxon>Dikarya</taxon>
        <taxon>Basidiomycota</taxon>
        <taxon>Agaricomycotina</taxon>
        <taxon>Agaricomycetes</taxon>
        <taxon>Agaricomycetidae</taxon>
        <taxon>Atheliales</taxon>
        <taxon>Atheliaceae</taxon>
        <taxon>Athelia</taxon>
    </lineage>
</organism>
<dbReference type="Proteomes" id="UP000076532">
    <property type="component" value="Unassembled WGS sequence"/>
</dbReference>
<reference evidence="2 3" key="1">
    <citation type="journal article" date="2016" name="Mol. Biol. Evol.">
        <title>Comparative Genomics of Early-Diverging Mushroom-Forming Fungi Provides Insights into the Origins of Lignocellulose Decay Capabilities.</title>
        <authorList>
            <person name="Nagy L.G."/>
            <person name="Riley R."/>
            <person name="Tritt A."/>
            <person name="Adam C."/>
            <person name="Daum C."/>
            <person name="Floudas D."/>
            <person name="Sun H."/>
            <person name="Yadav J.S."/>
            <person name="Pangilinan J."/>
            <person name="Larsson K.H."/>
            <person name="Matsuura K."/>
            <person name="Barry K."/>
            <person name="Labutti K."/>
            <person name="Kuo R."/>
            <person name="Ohm R.A."/>
            <person name="Bhattacharya S.S."/>
            <person name="Shirouzu T."/>
            <person name="Yoshinaga Y."/>
            <person name="Martin F.M."/>
            <person name="Grigoriev I.V."/>
            <person name="Hibbett D.S."/>
        </authorList>
    </citation>
    <scope>NUCLEOTIDE SEQUENCE [LARGE SCALE GENOMIC DNA]</scope>
    <source>
        <strain evidence="2 3">CBS 109695</strain>
    </source>
</reference>
<evidence type="ECO:0000256" key="1">
    <source>
        <dbReference type="SAM" id="Phobius"/>
    </source>
</evidence>
<dbReference type="InterPro" id="IPR038213">
    <property type="entry name" value="IFI6/IFI27-like_sf"/>
</dbReference>
<proteinExistence type="predicted"/>
<sequence length="264" mass="29249">MHFPTGILGWLIALFSVLPLVINVGALGTDKNTRHFSEDVAPNFWDRAASVGAAAQKYAEHVLDDASVTYTPAASGMADIKLSMSHLIERTKIMEASIVEQYGKSLDDLYELLAVEMGKLAQEIREEFPPPDHAQNHAERQRLIAKTLRKAKGGFIRAFITAGIPKDEARSHWKAMESYIRYILVTAGDLIEQHPVIAGVLLATVAYLVPKSRFLRPIFDLFGFGLSGPVKGSFAARAQSRFFGAYIPLGSWFSKLQAASMRWR</sequence>
<keyword evidence="3" id="KW-1185">Reference proteome</keyword>
<name>A0A166ETY8_9AGAM</name>
<dbReference type="OrthoDB" id="440424at2759"/>
<dbReference type="EMBL" id="KV417597">
    <property type="protein sequence ID" value="KZP16105.1"/>
    <property type="molecule type" value="Genomic_DNA"/>
</dbReference>
<feature type="transmembrane region" description="Helical" evidence="1">
    <location>
        <begin position="6"/>
        <end position="27"/>
    </location>
</feature>
<dbReference type="Gene3D" id="6.10.110.10">
    <property type="match status" value="1"/>
</dbReference>
<dbReference type="AlphaFoldDB" id="A0A166ETY8"/>